<proteinExistence type="predicted"/>
<sequence>MSIERGQLVIQPASGKPVPPEWINTNRARLCREALISLGLDAFEYTDYSTGHYGKTRSAGITLRFVSLVNGESVYAVFNADLTRQRNTAAAKAGTLLPRGQFRIGKRSHFYKFWMGTGLPFPRRLSAMHDYMGKLRGVMLTGLLTYDRINAGSLAPISLTAEQFRKAILPDKLRTISGQLPDKFRTRAPDKENAPAHAVRGLQPISTTCVSNHENKLIRKDEYKTASIIDLPIPKPPQDQSVDEWLEAYSST</sequence>
<keyword evidence="2" id="KW-1185">Reference proteome</keyword>
<reference evidence="1" key="1">
    <citation type="submission" date="2022-11" db="EMBL/GenBank/DDBJ databases">
        <title>Draft genome sequences of strains of Pseudomonas imrae sp. nov.</title>
        <authorList>
            <person name="Salva Serra F."/>
            <person name="Nimje P."/>
            <person name="Moore E.R.B."/>
            <person name="Marathe N.P."/>
        </authorList>
    </citation>
    <scope>NUCLEOTIDE SEQUENCE</scope>
    <source>
        <strain evidence="1">15FMM2</strain>
    </source>
</reference>
<evidence type="ECO:0000313" key="2">
    <source>
        <dbReference type="Proteomes" id="UP001637618"/>
    </source>
</evidence>
<dbReference type="EMBL" id="JAPEQY010000018">
    <property type="protein sequence ID" value="MFO2479885.1"/>
    <property type="molecule type" value="Genomic_DNA"/>
</dbReference>
<dbReference type="Proteomes" id="UP001637618">
    <property type="component" value="Unassembled WGS sequence"/>
</dbReference>
<protein>
    <submittedName>
        <fullName evidence="1">Uncharacterized protein</fullName>
    </submittedName>
</protein>
<organism evidence="1 2">
    <name type="scientific">Pseudomonas imrae</name>
    <dbReference type="NCBI Taxonomy" id="2992837"/>
    <lineage>
        <taxon>Bacteria</taxon>
        <taxon>Pseudomonadati</taxon>
        <taxon>Pseudomonadota</taxon>
        <taxon>Gammaproteobacteria</taxon>
        <taxon>Pseudomonadales</taxon>
        <taxon>Pseudomonadaceae</taxon>
        <taxon>Pseudomonas</taxon>
    </lineage>
</organism>
<accession>A0ACC7PIM0</accession>
<name>A0ACC7PIM0_9PSED</name>
<comment type="caution">
    <text evidence="1">The sequence shown here is derived from an EMBL/GenBank/DDBJ whole genome shotgun (WGS) entry which is preliminary data.</text>
</comment>
<gene>
    <name evidence="1" type="ORF">OOJ96_21065</name>
</gene>
<evidence type="ECO:0000313" key="1">
    <source>
        <dbReference type="EMBL" id="MFO2479885.1"/>
    </source>
</evidence>